<protein>
    <submittedName>
        <fullName evidence="3">Uncharacterized protein</fullName>
    </submittedName>
</protein>
<feature type="transmembrane region" description="Helical" evidence="2">
    <location>
        <begin position="20"/>
        <end position="41"/>
    </location>
</feature>
<organism evidence="3 4">
    <name type="scientific">Scophthalmus maximus</name>
    <name type="common">Turbot</name>
    <name type="synonym">Psetta maxima</name>
    <dbReference type="NCBI Taxonomy" id="52904"/>
    <lineage>
        <taxon>Eukaryota</taxon>
        <taxon>Metazoa</taxon>
        <taxon>Chordata</taxon>
        <taxon>Craniata</taxon>
        <taxon>Vertebrata</taxon>
        <taxon>Euteleostomi</taxon>
        <taxon>Actinopterygii</taxon>
        <taxon>Neopterygii</taxon>
        <taxon>Teleostei</taxon>
        <taxon>Neoteleostei</taxon>
        <taxon>Acanthomorphata</taxon>
        <taxon>Carangaria</taxon>
        <taxon>Pleuronectiformes</taxon>
        <taxon>Pleuronectoidei</taxon>
        <taxon>Scophthalmidae</taxon>
        <taxon>Scophthalmus</taxon>
    </lineage>
</organism>
<evidence type="ECO:0000313" key="3">
    <source>
        <dbReference type="EMBL" id="KAF0022337.1"/>
    </source>
</evidence>
<keyword evidence="2" id="KW-1133">Transmembrane helix</keyword>
<dbReference type="EMBL" id="VEVO01000032">
    <property type="protein sequence ID" value="KAF0022337.1"/>
    <property type="molecule type" value="Genomic_DNA"/>
</dbReference>
<evidence type="ECO:0000313" key="4">
    <source>
        <dbReference type="Proteomes" id="UP000438429"/>
    </source>
</evidence>
<comment type="caution">
    <text evidence="3">The sequence shown here is derived from an EMBL/GenBank/DDBJ whole genome shotgun (WGS) entry which is preliminary data.</text>
</comment>
<name>A0A6A4RQ34_SCOMX</name>
<keyword evidence="2" id="KW-0812">Transmembrane</keyword>
<feature type="region of interest" description="Disordered" evidence="1">
    <location>
        <begin position="52"/>
        <end position="71"/>
    </location>
</feature>
<accession>A0A6A4RQ34</accession>
<sequence length="71" mass="7623">MTLLVKLVSFVSPPGVMTSFAFNPASAGSSFKLIAWILLGYASSAVRPTKTDMRIGQATSKTENSKQEMKP</sequence>
<dbReference type="AlphaFoldDB" id="A0A6A4RQ34"/>
<gene>
    <name evidence="3" type="ORF">F2P81_025402</name>
</gene>
<dbReference type="Proteomes" id="UP000438429">
    <property type="component" value="Unassembled WGS sequence"/>
</dbReference>
<keyword evidence="2" id="KW-0472">Membrane</keyword>
<evidence type="ECO:0000256" key="2">
    <source>
        <dbReference type="SAM" id="Phobius"/>
    </source>
</evidence>
<evidence type="ECO:0000256" key="1">
    <source>
        <dbReference type="SAM" id="MobiDB-lite"/>
    </source>
</evidence>
<proteinExistence type="predicted"/>
<reference evidence="3 4" key="1">
    <citation type="submission" date="2019-06" db="EMBL/GenBank/DDBJ databases">
        <title>Draft genomes of female and male turbot (Scophthalmus maximus).</title>
        <authorList>
            <person name="Xu H."/>
            <person name="Xu X.-W."/>
            <person name="Shao C."/>
            <person name="Chen S."/>
        </authorList>
    </citation>
    <scope>NUCLEOTIDE SEQUENCE [LARGE SCALE GENOMIC DNA]</scope>
    <source>
        <strain evidence="3">Ysfricsl-2016a</strain>
        <tissue evidence="3">Blood</tissue>
    </source>
</reference>